<evidence type="ECO:0000313" key="6">
    <source>
        <dbReference type="EMBL" id="EKM79010.1"/>
    </source>
</evidence>
<dbReference type="Proteomes" id="UP000008493">
    <property type="component" value="Unassembled WGS sequence"/>
</dbReference>
<feature type="compositionally biased region" description="Polar residues" evidence="3">
    <location>
        <begin position="666"/>
        <end position="679"/>
    </location>
</feature>
<dbReference type="SMART" id="SM00906">
    <property type="entry name" value="Fungal_trans"/>
    <property type="match status" value="1"/>
</dbReference>
<keyword evidence="1" id="KW-0479">Metal-binding</keyword>
<feature type="non-terminal residue" evidence="6">
    <location>
        <position position="752"/>
    </location>
</feature>
<feature type="domain" description="Zn(2)-C6 fungal-type" evidence="4">
    <location>
        <begin position="17"/>
        <end position="62"/>
    </location>
</feature>
<organism evidence="6 7">
    <name type="scientific">Agaricus bisporus var. burnettii (strain JB137-S8 / ATCC MYA-4627 / FGSC 10392)</name>
    <name type="common">White button mushroom</name>
    <dbReference type="NCBI Taxonomy" id="597362"/>
    <lineage>
        <taxon>Eukaryota</taxon>
        <taxon>Fungi</taxon>
        <taxon>Dikarya</taxon>
        <taxon>Basidiomycota</taxon>
        <taxon>Agaricomycotina</taxon>
        <taxon>Agaricomycetes</taxon>
        <taxon>Agaricomycetidae</taxon>
        <taxon>Agaricales</taxon>
        <taxon>Agaricineae</taxon>
        <taxon>Agaricaceae</taxon>
        <taxon>Agaricus</taxon>
    </lineage>
</organism>
<dbReference type="OMA" id="QACWTII"/>
<dbReference type="GO" id="GO:0000981">
    <property type="term" value="F:DNA-binding transcription factor activity, RNA polymerase II-specific"/>
    <property type="evidence" value="ECO:0007669"/>
    <property type="project" value="InterPro"/>
</dbReference>
<dbReference type="CDD" id="cd12148">
    <property type="entry name" value="fungal_TF_MHR"/>
    <property type="match status" value="1"/>
</dbReference>
<dbReference type="HOGENOM" id="CLU_006019_0_1_1"/>
<dbReference type="KEGG" id="abp:AGABI1DRAFT60169"/>
<dbReference type="Pfam" id="PF04082">
    <property type="entry name" value="Fungal_trans"/>
    <property type="match status" value="1"/>
</dbReference>
<sequence>MSSNEEEYDPSNVNKKRRIQRACDICRRKKSNGVQMPGNRCSNCITNNYECTYVETARVCLCHPIFFLILSLSYVESLENRLQKLEKLLKRVPNSSSNNNNTNNNNTNANDASTPTDNQSVHAFVDIMASILRRYGTTYVQPPPDDDAQIILSDHFKQLSVEQPKDYRFFGKSSGVMLIQTALELKNEYTGKRTWSMKPEDLSLKRDRFWTKPPWEEQTLISLTSTRPPYDFPESDLLHNLVDLYFKHVNIFMPLLHRPTFERAIKAGLHLQDPKFGANVLLVCANGARFCDDPREERRNRRRNRHSSGWKWFEQVQMVRRTFLTPSNLYDLQFYSLSVLFLHGSSAPQACWAMVGVGLRLAQDVGAHRKRKMKGPMTVEDELWKRAFWVLVSIDRGVSSGLGRPCAVHDEDFDIDLPVECDDEYWEHPDPEKRWKQPPGKPSLVASFLCFLKLSQVLAFALRTIYSINKSKLLLGFVDNSWEQLIVAELDSALNRFVDSVPEHLRWDPDRENEEFFMQSVLLWTSYYHVQILIHRPFIPSPSKPSPLIFPSLTICTNAARSCIHVVDVLHRRFGLVYPPVQMAVFTSSIVLLLSIWGGKRNGLMTDAAKEMKDVHKSMTILKSSETLWHSAGRLWDLLYELASVGDLPLPQPSAWNNNKRERNSDSPISSNVSENANTPPLGPRTVAGSRRVSHSNRRRHHQRQQHVTTPPMFHHHPTTSISEASLMGSSTMTQQAQPGMVNLPLYSDELG</sequence>
<evidence type="ECO:0000259" key="5">
    <source>
        <dbReference type="SMART" id="SM00906"/>
    </source>
</evidence>
<dbReference type="PANTHER" id="PTHR46910:SF38">
    <property type="entry name" value="ZN(2)-C6 FUNGAL-TYPE DOMAIN-CONTAINING PROTEIN"/>
    <property type="match status" value="1"/>
</dbReference>
<evidence type="ECO:0000313" key="7">
    <source>
        <dbReference type="Proteomes" id="UP000008493"/>
    </source>
</evidence>
<dbReference type="EMBL" id="JH971391">
    <property type="protein sequence ID" value="EKM79010.1"/>
    <property type="molecule type" value="Genomic_DNA"/>
</dbReference>
<dbReference type="RefSeq" id="XP_007330388.1">
    <property type="nucleotide sequence ID" value="XM_007330326.1"/>
</dbReference>
<feature type="region of interest" description="Disordered" evidence="3">
    <location>
        <begin position="93"/>
        <end position="116"/>
    </location>
</feature>
<evidence type="ECO:0000256" key="1">
    <source>
        <dbReference type="ARBA" id="ARBA00022723"/>
    </source>
</evidence>
<feature type="domain" description="Xylanolytic transcriptional activator regulatory" evidence="5">
    <location>
        <begin position="351"/>
        <end position="424"/>
    </location>
</feature>
<reference evidence="7" key="1">
    <citation type="journal article" date="2012" name="Proc. Natl. Acad. Sci. U.S.A.">
        <title>Genome sequence of the button mushroom Agaricus bisporus reveals mechanisms governing adaptation to a humic-rich ecological niche.</title>
        <authorList>
            <person name="Morin E."/>
            <person name="Kohler A."/>
            <person name="Baker A.R."/>
            <person name="Foulongne-Oriol M."/>
            <person name="Lombard V."/>
            <person name="Nagy L.G."/>
            <person name="Ohm R.A."/>
            <person name="Patyshakuliyeva A."/>
            <person name="Brun A."/>
            <person name="Aerts A.L."/>
            <person name="Bailey A.M."/>
            <person name="Billette C."/>
            <person name="Coutinho P.M."/>
            <person name="Deakin G."/>
            <person name="Doddapaneni H."/>
            <person name="Floudas D."/>
            <person name="Grimwood J."/>
            <person name="Hilden K."/>
            <person name="Kuees U."/>
            <person name="LaButti K.M."/>
            <person name="Lapidus A."/>
            <person name="Lindquist E.A."/>
            <person name="Lucas S.M."/>
            <person name="Murat C."/>
            <person name="Riley R.W."/>
            <person name="Salamov A.A."/>
            <person name="Schmutz J."/>
            <person name="Subramanian V."/>
            <person name="Woesten H.A.B."/>
            <person name="Xu J."/>
            <person name="Eastwood D.C."/>
            <person name="Foster G.D."/>
            <person name="Sonnenberg A.S."/>
            <person name="Cullen D."/>
            <person name="de Vries R.P."/>
            <person name="Lundell T."/>
            <person name="Hibbett D.S."/>
            <person name="Henrissat B."/>
            <person name="Burton K.S."/>
            <person name="Kerrigan R.W."/>
            <person name="Challen M.P."/>
            <person name="Grigoriev I.V."/>
            <person name="Martin F."/>
        </authorList>
    </citation>
    <scope>NUCLEOTIDE SEQUENCE [LARGE SCALE GENOMIC DNA]</scope>
    <source>
        <strain evidence="7">JB137-S8 / ATCC MYA-4627 / FGSC 10392</strain>
    </source>
</reference>
<dbReference type="InterPro" id="IPR050987">
    <property type="entry name" value="AtrR-like"/>
</dbReference>
<dbReference type="InterPro" id="IPR007219">
    <property type="entry name" value="XnlR_reg_dom"/>
</dbReference>
<dbReference type="AlphaFoldDB" id="K5XV40"/>
<accession>K5XV40</accession>
<proteinExistence type="predicted"/>
<evidence type="ECO:0000256" key="2">
    <source>
        <dbReference type="ARBA" id="ARBA00023242"/>
    </source>
</evidence>
<protein>
    <recommendedName>
        <fullName evidence="8">Zn(2)-C6 fungal-type domain-containing protein</fullName>
    </recommendedName>
</protein>
<dbReference type="Pfam" id="PF00172">
    <property type="entry name" value="Zn_clus"/>
    <property type="match status" value="1"/>
</dbReference>
<keyword evidence="7" id="KW-1185">Reference proteome</keyword>
<feature type="compositionally biased region" description="Basic residues" evidence="3">
    <location>
        <begin position="692"/>
        <end position="705"/>
    </location>
</feature>
<dbReference type="GO" id="GO:0006351">
    <property type="term" value="P:DNA-templated transcription"/>
    <property type="evidence" value="ECO:0007669"/>
    <property type="project" value="InterPro"/>
</dbReference>
<dbReference type="CDD" id="cd00067">
    <property type="entry name" value="GAL4"/>
    <property type="match status" value="1"/>
</dbReference>
<dbReference type="InterPro" id="IPR001138">
    <property type="entry name" value="Zn2Cys6_DnaBD"/>
</dbReference>
<dbReference type="InParanoid" id="K5XV40"/>
<gene>
    <name evidence="6" type="ORF">AGABI1DRAFT_60169</name>
</gene>
<dbReference type="SMART" id="SM00066">
    <property type="entry name" value="GAL4"/>
    <property type="match status" value="1"/>
</dbReference>
<name>K5XV40_AGABU</name>
<dbReference type="GeneID" id="18830312"/>
<evidence type="ECO:0000259" key="4">
    <source>
        <dbReference type="SMART" id="SM00066"/>
    </source>
</evidence>
<dbReference type="eggNOG" id="ENOG502QSY2">
    <property type="taxonomic scope" value="Eukaryota"/>
</dbReference>
<keyword evidence="2" id="KW-0539">Nucleus</keyword>
<dbReference type="OrthoDB" id="4456959at2759"/>
<evidence type="ECO:0000256" key="3">
    <source>
        <dbReference type="SAM" id="MobiDB-lite"/>
    </source>
</evidence>
<dbReference type="SUPFAM" id="SSF57701">
    <property type="entry name" value="Zn2/Cys6 DNA-binding domain"/>
    <property type="match status" value="1"/>
</dbReference>
<dbReference type="PANTHER" id="PTHR46910">
    <property type="entry name" value="TRANSCRIPTION FACTOR PDR1"/>
    <property type="match status" value="1"/>
</dbReference>
<evidence type="ECO:0008006" key="8">
    <source>
        <dbReference type="Google" id="ProtNLM"/>
    </source>
</evidence>
<dbReference type="GO" id="GO:0003677">
    <property type="term" value="F:DNA binding"/>
    <property type="evidence" value="ECO:0007669"/>
    <property type="project" value="InterPro"/>
</dbReference>
<dbReference type="Gene3D" id="4.10.240.10">
    <property type="entry name" value="Zn(2)-C6 fungal-type DNA-binding domain"/>
    <property type="match status" value="1"/>
</dbReference>
<feature type="region of interest" description="Disordered" evidence="3">
    <location>
        <begin position="651"/>
        <end position="720"/>
    </location>
</feature>
<dbReference type="GO" id="GO:0008270">
    <property type="term" value="F:zinc ion binding"/>
    <property type="evidence" value="ECO:0007669"/>
    <property type="project" value="InterPro"/>
</dbReference>
<dbReference type="STRING" id="597362.K5XV40"/>
<dbReference type="InterPro" id="IPR036864">
    <property type="entry name" value="Zn2-C6_fun-type_DNA-bd_sf"/>
</dbReference>